<dbReference type="Gene3D" id="1.20.910.10">
    <property type="entry name" value="Heme oxygenase-like"/>
    <property type="match status" value="1"/>
</dbReference>
<feature type="compositionally biased region" description="Low complexity" evidence="1">
    <location>
        <begin position="363"/>
        <end position="374"/>
    </location>
</feature>
<dbReference type="SUPFAM" id="SSF48613">
    <property type="entry name" value="Heme oxygenase-like"/>
    <property type="match status" value="1"/>
</dbReference>
<evidence type="ECO:0000256" key="1">
    <source>
        <dbReference type="SAM" id="MobiDB-lite"/>
    </source>
</evidence>
<dbReference type="AlphaFoldDB" id="A0A1H5PYX5"/>
<organism evidence="2 3">
    <name type="scientific">Jiangella alba</name>
    <dbReference type="NCBI Taxonomy" id="561176"/>
    <lineage>
        <taxon>Bacteria</taxon>
        <taxon>Bacillati</taxon>
        <taxon>Actinomycetota</taxon>
        <taxon>Actinomycetes</taxon>
        <taxon>Jiangellales</taxon>
        <taxon>Jiangellaceae</taxon>
        <taxon>Jiangella</taxon>
    </lineage>
</organism>
<feature type="region of interest" description="Disordered" evidence="1">
    <location>
        <begin position="349"/>
        <end position="387"/>
    </location>
</feature>
<feature type="region of interest" description="Disordered" evidence="1">
    <location>
        <begin position="304"/>
        <end position="325"/>
    </location>
</feature>
<dbReference type="EMBL" id="FNUC01000004">
    <property type="protein sequence ID" value="SEF18378.1"/>
    <property type="molecule type" value="Genomic_DNA"/>
</dbReference>
<gene>
    <name evidence="2" type="ORF">SAMN04488561_6438</name>
</gene>
<evidence type="ECO:0000313" key="2">
    <source>
        <dbReference type="EMBL" id="SEF18378.1"/>
    </source>
</evidence>
<evidence type="ECO:0000313" key="3">
    <source>
        <dbReference type="Proteomes" id="UP000181980"/>
    </source>
</evidence>
<dbReference type="Pfam" id="PF14518">
    <property type="entry name" value="Haem_oxygenas_2"/>
    <property type="match status" value="1"/>
</dbReference>
<accession>A0A1H5PYX5</accession>
<dbReference type="InterPro" id="IPR016084">
    <property type="entry name" value="Haem_Oase-like_multi-hlx"/>
</dbReference>
<sequence length="387" mass="41751">MHGYWPDMLIPKARGELGEALTAGLHEGTSVAGLAALPATDDADRQLSLWMLYELSYQGFEDVGDELEWEPELLTLRRTLERRFEAELRESFPPPELAEPFADALFELIDGFDGASVASFVQRDATVEQTLELLRHRTIYHLKEADPTAWVVPRLSTGPKAALMELQYDEYGCGDPNRLHSNLFVRGLDATGLRSDYGAYIDDVPVEVLAQNNAMSLFGLHRRLHGAALGHLAAFEATSSLPSRRMAQGLDRLGLPAEMIAYYDEHVEADAVHEQLAVRTICGALVAEEPGPGPGGGVRRADLPRAGGPVRPALARGPGRGGVTDRIEHPDVIVCPGGPLLLRGEHVVADADGRPHRTTRPVSPSAGAAGPPGSRGATALTRCCRTS</sequence>
<dbReference type="SMART" id="SM01236">
    <property type="entry name" value="Haem_oxygenase_2"/>
    <property type="match status" value="1"/>
</dbReference>
<name>A0A1H5PYX5_9ACTN</name>
<dbReference type="Proteomes" id="UP000181980">
    <property type="component" value="Unassembled WGS sequence"/>
</dbReference>
<keyword evidence="3" id="KW-1185">Reference proteome</keyword>
<reference evidence="3" key="1">
    <citation type="submission" date="2016-10" db="EMBL/GenBank/DDBJ databases">
        <authorList>
            <person name="Varghese N."/>
            <person name="Submissions S."/>
        </authorList>
    </citation>
    <scope>NUCLEOTIDE SEQUENCE [LARGE SCALE GENOMIC DNA]</scope>
    <source>
        <strain evidence="3">DSM 45237</strain>
    </source>
</reference>
<feature type="compositionally biased region" description="Low complexity" evidence="1">
    <location>
        <begin position="304"/>
        <end position="317"/>
    </location>
</feature>
<protein>
    <submittedName>
        <fullName evidence="2">Iron-containing redox enzyme</fullName>
    </submittedName>
</protein>
<dbReference type="STRING" id="561176.SAMN04488561_6438"/>
<proteinExistence type="predicted"/>